<feature type="transmembrane region" description="Helical" evidence="8">
    <location>
        <begin position="334"/>
        <end position="359"/>
    </location>
</feature>
<dbReference type="PANTHER" id="PTHR21716:SF53">
    <property type="entry name" value="PERMEASE PERM-RELATED"/>
    <property type="match status" value="1"/>
</dbReference>
<name>A0A0R1S4L8_9LACO</name>
<keyword evidence="3" id="KW-0813">Transport</keyword>
<dbReference type="PANTHER" id="PTHR21716">
    <property type="entry name" value="TRANSMEMBRANE PROTEIN"/>
    <property type="match status" value="1"/>
</dbReference>
<proteinExistence type="inferred from homology"/>
<evidence type="ECO:0000256" key="3">
    <source>
        <dbReference type="ARBA" id="ARBA00022448"/>
    </source>
</evidence>
<dbReference type="GO" id="GO:0055085">
    <property type="term" value="P:transmembrane transport"/>
    <property type="evidence" value="ECO:0007669"/>
    <property type="project" value="TreeGrafter"/>
</dbReference>
<dbReference type="Pfam" id="PF01594">
    <property type="entry name" value="AI-2E_transport"/>
    <property type="match status" value="1"/>
</dbReference>
<feature type="transmembrane region" description="Helical" evidence="8">
    <location>
        <begin position="281"/>
        <end position="308"/>
    </location>
</feature>
<keyword evidence="4" id="KW-1003">Cell membrane</keyword>
<evidence type="ECO:0000256" key="6">
    <source>
        <dbReference type="ARBA" id="ARBA00022989"/>
    </source>
</evidence>
<dbReference type="Proteomes" id="UP000051931">
    <property type="component" value="Unassembled WGS sequence"/>
</dbReference>
<dbReference type="InterPro" id="IPR002549">
    <property type="entry name" value="AI-2E-like"/>
</dbReference>
<keyword evidence="5 8" id="KW-0812">Transmembrane</keyword>
<evidence type="ECO:0000256" key="8">
    <source>
        <dbReference type="SAM" id="Phobius"/>
    </source>
</evidence>
<accession>A0A0R1S4L8</accession>
<feature type="transmembrane region" description="Helical" evidence="8">
    <location>
        <begin position="21"/>
        <end position="38"/>
    </location>
</feature>
<dbReference type="STRING" id="1122152.GCA_000425905_00569"/>
<dbReference type="RefSeq" id="WP_027824759.1">
    <property type="nucleotide sequence ID" value="NZ_AUEI01000004.1"/>
</dbReference>
<dbReference type="EMBL" id="AZFB01000001">
    <property type="protein sequence ID" value="KRL63868.1"/>
    <property type="molecule type" value="Genomic_DNA"/>
</dbReference>
<protein>
    <submittedName>
        <fullName evidence="9">Permease</fullName>
    </submittedName>
</protein>
<dbReference type="OrthoDB" id="9793390at2"/>
<sequence>MEKKKNKGMNLFRDWFLNNRFTVSLLNILLFFLIIWLFNEISFVLQPAWIFLFAVLPPIILATVQYYLMNPVVDFFQEKLKVPRIVTILLLFLLVLGLLIWMINSLIPLIQSQVDSLVRNWPKIWKSINNITQDLLHDSHFKGIKSNLFAAINNIEKNVFKSWQDTANLAISNISSAVSVFGVVFMTLLTAPFVLFYMLKDGHKLNAYLTQFAPRRWQDGFSSMLHDINEAVGSYVRGQIVVAFWVGIIYAIGYNLIGLPYGTALAVFAAFMLLIPYFGTFIALIPVLIIAAITSWGMLINVLIVFVIEQTIETRFISPFVVGNRMKMHPITTILLLIGASAVWGLPGVIFGIPIYAVIKIIVTRSFNYFREVSRFYNDEDLFETQNNSKIELNKGDIDNHD</sequence>
<keyword evidence="7 8" id="KW-0472">Membrane</keyword>
<comment type="subcellular location">
    <subcellularLocation>
        <location evidence="1">Cell membrane</location>
        <topology evidence="1">Multi-pass membrane protein</topology>
    </subcellularLocation>
</comment>
<evidence type="ECO:0000313" key="9">
    <source>
        <dbReference type="EMBL" id="KRL63868.1"/>
    </source>
</evidence>
<dbReference type="eggNOG" id="COG0628">
    <property type="taxonomic scope" value="Bacteria"/>
</dbReference>
<dbReference type="AlphaFoldDB" id="A0A0R1S4L8"/>
<feature type="transmembrane region" description="Helical" evidence="8">
    <location>
        <begin position="88"/>
        <end position="110"/>
    </location>
</feature>
<evidence type="ECO:0000256" key="5">
    <source>
        <dbReference type="ARBA" id="ARBA00022692"/>
    </source>
</evidence>
<reference evidence="9 10" key="1">
    <citation type="journal article" date="2015" name="Genome Announc.">
        <title>Expanding the biotechnology potential of lactobacilli through comparative genomics of 213 strains and associated genera.</title>
        <authorList>
            <person name="Sun Z."/>
            <person name="Harris H.M."/>
            <person name="McCann A."/>
            <person name="Guo C."/>
            <person name="Argimon S."/>
            <person name="Zhang W."/>
            <person name="Yang X."/>
            <person name="Jeffery I.B."/>
            <person name="Cooney J.C."/>
            <person name="Kagawa T.F."/>
            <person name="Liu W."/>
            <person name="Song Y."/>
            <person name="Salvetti E."/>
            <person name="Wrobel A."/>
            <person name="Rasinkangas P."/>
            <person name="Parkhill J."/>
            <person name="Rea M.C."/>
            <person name="O'Sullivan O."/>
            <person name="Ritari J."/>
            <person name="Douillard F.P."/>
            <person name="Paul Ross R."/>
            <person name="Yang R."/>
            <person name="Briner A.E."/>
            <person name="Felis G.E."/>
            <person name="de Vos W.M."/>
            <person name="Barrangou R."/>
            <person name="Klaenhammer T.R."/>
            <person name="Caufield P.W."/>
            <person name="Cui Y."/>
            <person name="Zhang H."/>
            <person name="O'Toole P.W."/>
        </authorList>
    </citation>
    <scope>NUCLEOTIDE SEQUENCE [LARGE SCALE GENOMIC DNA]</scope>
    <source>
        <strain evidence="9 10">DSM 15354</strain>
    </source>
</reference>
<comment type="caution">
    <text evidence="9">The sequence shown here is derived from an EMBL/GenBank/DDBJ whole genome shotgun (WGS) entry which is preliminary data.</text>
</comment>
<organism evidence="9 10">
    <name type="scientific">Lactobacillus psittaci DSM 15354</name>
    <dbReference type="NCBI Taxonomy" id="1122152"/>
    <lineage>
        <taxon>Bacteria</taxon>
        <taxon>Bacillati</taxon>
        <taxon>Bacillota</taxon>
        <taxon>Bacilli</taxon>
        <taxon>Lactobacillales</taxon>
        <taxon>Lactobacillaceae</taxon>
        <taxon>Lactobacillus</taxon>
    </lineage>
</organism>
<feature type="transmembrane region" description="Helical" evidence="8">
    <location>
        <begin position="50"/>
        <end position="68"/>
    </location>
</feature>
<gene>
    <name evidence="9" type="ORF">FC23_GL000115</name>
</gene>
<comment type="similarity">
    <text evidence="2">Belongs to the autoinducer-2 exporter (AI-2E) (TC 2.A.86) family.</text>
</comment>
<keyword evidence="6 8" id="KW-1133">Transmembrane helix</keyword>
<evidence type="ECO:0000256" key="7">
    <source>
        <dbReference type="ARBA" id="ARBA00023136"/>
    </source>
</evidence>
<feature type="transmembrane region" description="Helical" evidence="8">
    <location>
        <begin position="177"/>
        <end position="199"/>
    </location>
</feature>
<feature type="transmembrane region" description="Helical" evidence="8">
    <location>
        <begin position="242"/>
        <end position="275"/>
    </location>
</feature>
<keyword evidence="10" id="KW-1185">Reference proteome</keyword>
<dbReference type="GO" id="GO:0005886">
    <property type="term" value="C:plasma membrane"/>
    <property type="evidence" value="ECO:0007669"/>
    <property type="project" value="UniProtKB-SubCell"/>
</dbReference>
<evidence type="ECO:0000256" key="1">
    <source>
        <dbReference type="ARBA" id="ARBA00004651"/>
    </source>
</evidence>
<evidence type="ECO:0000313" key="10">
    <source>
        <dbReference type="Proteomes" id="UP000051931"/>
    </source>
</evidence>
<dbReference type="PATRIC" id="fig|1122152.4.peg.116"/>
<evidence type="ECO:0000256" key="2">
    <source>
        <dbReference type="ARBA" id="ARBA00009773"/>
    </source>
</evidence>
<evidence type="ECO:0000256" key="4">
    <source>
        <dbReference type="ARBA" id="ARBA00022475"/>
    </source>
</evidence>